<dbReference type="RefSeq" id="YP_003359454.1">
    <property type="nucleotide sequence ID" value="NC_013710.1"/>
</dbReference>
<dbReference type="GeneID" id="8690489"/>
<keyword evidence="1 4" id="KW-0689">Ribosomal protein</keyword>
<dbReference type="AlphaFoldDB" id="D2JP73"/>
<dbReference type="InterPro" id="IPR036838">
    <property type="entry name" value="Ribosomal_uS10_dom_sf"/>
</dbReference>
<keyword evidence="4" id="KW-0496">Mitochondrion</keyword>
<protein>
    <submittedName>
        <fullName evidence="4">Ribosomal protein S10</fullName>
    </submittedName>
</protein>
<dbReference type="Pfam" id="PF00338">
    <property type="entry name" value="Ribosomal_S10"/>
    <property type="match status" value="1"/>
</dbReference>
<dbReference type="GO" id="GO:1990904">
    <property type="term" value="C:ribonucleoprotein complex"/>
    <property type="evidence" value="ECO:0007669"/>
    <property type="project" value="UniProtKB-KW"/>
</dbReference>
<evidence type="ECO:0000259" key="3">
    <source>
        <dbReference type="Pfam" id="PF00338"/>
    </source>
</evidence>
<feature type="domain" description="Small ribosomal subunit protein uS10" evidence="3">
    <location>
        <begin position="29"/>
        <end position="88"/>
    </location>
</feature>
<accession>D2JP73</accession>
<sequence>MLLNIKIILRDPTNSKKYIGDVLKINLKKILKIKTKKITSRKKTRRKFTTLKSPHAHKDAQTSFELVSYNYILKLKSSQLSKFLSYYKKFVVG</sequence>
<dbReference type="InterPro" id="IPR027486">
    <property type="entry name" value="Ribosomal_uS10_dom"/>
</dbReference>
<organism evidence="4">
    <name type="scientific">Ulnaria acus</name>
    <dbReference type="NCBI Taxonomy" id="1436140"/>
    <lineage>
        <taxon>Eukaryota</taxon>
        <taxon>Sar</taxon>
        <taxon>Stramenopiles</taxon>
        <taxon>Ochrophyta</taxon>
        <taxon>Bacillariophyta</taxon>
        <taxon>Fragilariophyceae</taxon>
        <taxon>Fragilariophycidae</taxon>
        <taxon>Licmophorales</taxon>
        <taxon>Ulnariaceae</taxon>
        <taxon>Ulnaria</taxon>
    </lineage>
</organism>
<dbReference type="GO" id="GO:0005840">
    <property type="term" value="C:ribosome"/>
    <property type="evidence" value="ECO:0007669"/>
    <property type="project" value="UniProtKB-KW"/>
</dbReference>
<evidence type="ECO:0000256" key="1">
    <source>
        <dbReference type="ARBA" id="ARBA00022980"/>
    </source>
</evidence>
<reference evidence="4" key="1">
    <citation type="journal article" date="2010" name="Curr. Genet.">
        <title>Complete sequence of the mitochondrial genome of a diatom alga Synedra acus and comparative analysis of diatom mitochondrial genomes.</title>
        <authorList>
            <person name="Ravin N.V."/>
            <person name="Galachyants Y.P."/>
            <person name="Mardanov A.V."/>
            <person name="Beletsky A.V."/>
            <person name="Petrova D.P."/>
            <person name="Sherbakova T.A."/>
            <person name="Zakharova Y.R."/>
            <person name="Likhoshway Y.V."/>
            <person name="Skryabin K.G."/>
            <person name="Grachev M.A."/>
        </authorList>
    </citation>
    <scope>NUCLEOTIDE SEQUENCE [LARGE SCALE GENOMIC DNA]</scope>
</reference>
<geneLocation type="mitochondrion" evidence="4"/>
<dbReference type="EMBL" id="GU002153">
    <property type="protein sequence ID" value="ACX62002.1"/>
    <property type="molecule type" value="Genomic_DNA"/>
</dbReference>
<keyword evidence="2" id="KW-0687">Ribonucleoprotein</keyword>
<dbReference type="SUPFAM" id="SSF54999">
    <property type="entry name" value="Ribosomal protein S10"/>
    <property type="match status" value="1"/>
</dbReference>
<evidence type="ECO:0000256" key="2">
    <source>
        <dbReference type="ARBA" id="ARBA00023274"/>
    </source>
</evidence>
<evidence type="ECO:0000313" key="4">
    <source>
        <dbReference type="EMBL" id="ACX62002.1"/>
    </source>
</evidence>
<dbReference type="Gene3D" id="3.30.70.600">
    <property type="entry name" value="Ribosomal protein S10 domain"/>
    <property type="match status" value="1"/>
</dbReference>
<gene>
    <name evidence="4" type="primary">rps10</name>
</gene>
<name>D2JP73_9STRA</name>
<proteinExistence type="predicted"/>